<sequence length="352" mass="37633">MPRFDAQHLLHFGQSVLTAAGASPDIAADTAKYLLEGDLLGYSTHGYKRLYFNAKLLAEGQARGEGDISVLKQRAAVASWDANFLPGPFVAAKAVRQACDMARDAGTATIVVRRAQHVASLAAYLQLATEQGLLISLLCSTPAQASVAPFGGKAPVFSPNPFAIGVPTSDKPLLLDMSFSMTAAGKIRQYWERQQPLPWQAIVRADGQLSSDPADYIEGEGAAILPLGGTDLGYKGYGLCLMSEIWTMSLSNYGRLDGASDGESNALFVQVLDPSAFGETADFLRVTDDLVARCKACPPLDSDSPVRIPGERALANRACQLQQGVELDDATWGRLQRAAQRFSVTPPTPKDD</sequence>
<organism evidence="3 4">
    <name type="scientific">Aliidiomarina sedimenti</name>
    <dbReference type="NCBI Taxonomy" id="1933879"/>
    <lineage>
        <taxon>Bacteria</taxon>
        <taxon>Pseudomonadati</taxon>
        <taxon>Pseudomonadota</taxon>
        <taxon>Gammaproteobacteria</taxon>
        <taxon>Alteromonadales</taxon>
        <taxon>Idiomarinaceae</taxon>
        <taxon>Aliidiomarina</taxon>
    </lineage>
</organism>
<gene>
    <name evidence="3" type="ORF">CWE12_12355</name>
</gene>
<evidence type="ECO:0000313" key="3">
    <source>
        <dbReference type="EMBL" id="RUO28016.1"/>
    </source>
</evidence>
<dbReference type="InterPro" id="IPR036111">
    <property type="entry name" value="Mal/L-sulfo/L-lacto_DH-like_sf"/>
</dbReference>
<comment type="caution">
    <text evidence="3">The sequence shown here is derived from an EMBL/GenBank/DDBJ whole genome shotgun (WGS) entry which is preliminary data.</text>
</comment>
<dbReference type="RefSeq" id="WP_126790022.1">
    <property type="nucleotide sequence ID" value="NZ_PIPN01000006.1"/>
</dbReference>
<evidence type="ECO:0000256" key="1">
    <source>
        <dbReference type="ARBA" id="ARBA00006056"/>
    </source>
</evidence>
<dbReference type="EMBL" id="PIPN01000006">
    <property type="protein sequence ID" value="RUO28016.1"/>
    <property type="molecule type" value="Genomic_DNA"/>
</dbReference>
<dbReference type="Gene3D" id="1.10.1530.10">
    <property type="match status" value="1"/>
</dbReference>
<dbReference type="SUPFAM" id="SSF89733">
    <property type="entry name" value="L-sulfolactate dehydrogenase-like"/>
    <property type="match status" value="1"/>
</dbReference>
<dbReference type="Gene3D" id="3.30.1370.60">
    <property type="entry name" value="Hypothetical oxidoreductase yiak, domain 2"/>
    <property type="match status" value="1"/>
</dbReference>
<evidence type="ECO:0000313" key="4">
    <source>
        <dbReference type="Proteomes" id="UP000287410"/>
    </source>
</evidence>
<dbReference type="InterPro" id="IPR003767">
    <property type="entry name" value="Malate/L-lactate_DH-like"/>
</dbReference>
<keyword evidence="4" id="KW-1185">Reference proteome</keyword>
<dbReference type="Pfam" id="PF02615">
    <property type="entry name" value="Ldh_2"/>
    <property type="match status" value="1"/>
</dbReference>
<comment type="similarity">
    <text evidence="1">Belongs to the LDH2/MDH2 oxidoreductase family.</text>
</comment>
<dbReference type="Proteomes" id="UP000287410">
    <property type="component" value="Unassembled WGS sequence"/>
</dbReference>
<dbReference type="PANTHER" id="PTHR11091:SF0">
    <property type="entry name" value="MALATE DEHYDROGENASE"/>
    <property type="match status" value="1"/>
</dbReference>
<dbReference type="InterPro" id="IPR043144">
    <property type="entry name" value="Mal/L-sulf/L-lact_DH-like_ah"/>
</dbReference>
<reference evidence="3 4" key="1">
    <citation type="journal article" date="2018" name="Front. Microbiol.">
        <title>Genome-Based Analysis Reveals the Taxonomy and Diversity of the Family Idiomarinaceae.</title>
        <authorList>
            <person name="Liu Y."/>
            <person name="Lai Q."/>
            <person name="Shao Z."/>
        </authorList>
    </citation>
    <scope>NUCLEOTIDE SEQUENCE [LARGE SCALE GENOMIC DNA]</scope>
    <source>
        <strain evidence="3 4">GBSy1</strain>
    </source>
</reference>
<evidence type="ECO:0000256" key="2">
    <source>
        <dbReference type="ARBA" id="ARBA00023002"/>
    </source>
</evidence>
<accession>A0ABY0BUT8</accession>
<keyword evidence="2" id="KW-0560">Oxidoreductase</keyword>
<proteinExistence type="inferred from homology"/>
<protein>
    <submittedName>
        <fullName evidence="3">Lactate dehydrogenase</fullName>
    </submittedName>
</protein>
<dbReference type="PANTHER" id="PTHR11091">
    <property type="entry name" value="OXIDOREDUCTASE-RELATED"/>
    <property type="match status" value="1"/>
</dbReference>
<name>A0ABY0BUT8_9GAMM</name>
<dbReference type="InterPro" id="IPR043143">
    <property type="entry name" value="Mal/L-sulf/L-lact_DH-like_NADP"/>
</dbReference>